<reference evidence="2" key="1">
    <citation type="journal article" date="2022" name="bioRxiv">
        <title>Sequencing and chromosome-scale assembly of the giantPleurodeles waltlgenome.</title>
        <authorList>
            <person name="Brown T."/>
            <person name="Elewa A."/>
            <person name="Iarovenko S."/>
            <person name="Subramanian E."/>
            <person name="Araus A.J."/>
            <person name="Petzold A."/>
            <person name="Susuki M."/>
            <person name="Suzuki K.-i.T."/>
            <person name="Hayashi T."/>
            <person name="Toyoda A."/>
            <person name="Oliveira C."/>
            <person name="Osipova E."/>
            <person name="Leigh N.D."/>
            <person name="Simon A."/>
            <person name="Yun M.H."/>
        </authorList>
    </citation>
    <scope>NUCLEOTIDE SEQUENCE</scope>
    <source>
        <strain evidence="2">20211129_DDA</strain>
        <tissue evidence="2">Liver</tissue>
    </source>
</reference>
<gene>
    <name evidence="2" type="ORF">NDU88_002221</name>
</gene>
<feature type="compositionally biased region" description="Basic residues" evidence="1">
    <location>
        <begin position="135"/>
        <end position="145"/>
    </location>
</feature>
<protein>
    <submittedName>
        <fullName evidence="2">Uncharacterized protein</fullName>
    </submittedName>
</protein>
<proteinExistence type="predicted"/>
<keyword evidence="3" id="KW-1185">Reference proteome</keyword>
<feature type="region of interest" description="Disordered" evidence="1">
    <location>
        <begin position="86"/>
        <end position="223"/>
    </location>
</feature>
<evidence type="ECO:0000256" key="1">
    <source>
        <dbReference type="SAM" id="MobiDB-lite"/>
    </source>
</evidence>
<dbReference type="Proteomes" id="UP001066276">
    <property type="component" value="Chromosome 5"/>
</dbReference>
<evidence type="ECO:0000313" key="3">
    <source>
        <dbReference type="Proteomes" id="UP001066276"/>
    </source>
</evidence>
<name>A0AAV7RDD0_PLEWA</name>
<evidence type="ECO:0000313" key="2">
    <source>
        <dbReference type="EMBL" id="KAJ1149411.1"/>
    </source>
</evidence>
<sequence>MESDARIHQSGPLPAHFLGHTNAGAQDNWKGAGPACLEAPGHPHAIARAARPSVSPPLIFCQSLLSQGSSLVVAGLQQVGKVQCRSSRRSAVPRRLRSGAKDARAPPATKRARGLRPGPSPASEKGPVRAARLFRLPRRRKRRHLPSSGLVAGKRARLRNALAQTHGSSRLGRSSPRGRDALRPSPRVRLARPQHSSAAEHRQEPVHGSGEPLSCLGSNPGVR</sequence>
<dbReference type="EMBL" id="JANPWB010000009">
    <property type="protein sequence ID" value="KAJ1149411.1"/>
    <property type="molecule type" value="Genomic_DNA"/>
</dbReference>
<feature type="region of interest" description="Disordered" evidence="1">
    <location>
        <begin position="1"/>
        <end position="26"/>
    </location>
</feature>
<dbReference type="AlphaFoldDB" id="A0AAV7RDD0"/>
<comment type="caution">
    <text evidence="2">The sequence shown here is derived from an EMBL/GenBank/DDBJ whole genome shotgun (WGS) entry which is preliminary data.</text>
</comment>
<organism evidence="2 3">
    <name type="scientific">Pleurodeles waltl</name>
    <name type="common">Iberian ribbed newt</name>
    <dbReference type="NCBI Taxonomy" id="8319"/>
    <lineage>
        <taxon>Eukaryota</taxon>
        <taxon>Metazoa</taxon>
        <taxon>Chordata</taxon>
        <taxon>Craniata</taxon>
        <taxon>Vertebrata</taxon>
        <taxon>Euteleostomi</taxon>
        <taxon>Amphibia</taxon>
        <taxon>Batrachia</taxon>
        <taxon>Caudata</taxon>
        <taxon>Salamandroidea</taxon>
        <taxon>Salamandridae</taxon>
        <taxon>Pleurodelinae</taxon>
        <taxon>Pleurodeles</taxon>
    </lineage>
</organism>
<accession>A0AAV7RDD0</accession>
<feature type="compositionally biased region" description="Basic residues" evidence="1">
    <location>
        <begin position="86"/>
        <end position="98"/>
    </location>
</feature>